<organism evidence="1 2">
    <name type="scientific">Mycoplasma wenyonii (strain Massachusetts)</name>
    <name type="common">Eperythrozoon wenyonii</name>
    <dbReference type="NCBI Taxonomy" id="1197325"/>
    <lineage>
        <taxon>Bacteria</taxon>
        <taxon>Bacillati</taxon>
        <taxon>Mycoplasmatota</taxon>
        <taxon>Mollicutes</taxon>
        <taxon>Mycoplasmataceae</taxon>
        <taxon>Mycoplasma</taxon>
    </lineage>
</organism>
<protein>
    <submittedName>
        <fullName evidence="1">Uncharacterized protein</fullName>
    </submittedName>
</protein>
<dbReference type="KEGG" id="mwe:WEN_01325"/>
<evidence type="ECO:0000313" key="2">
    <source>
        <dbReference type="Proteomes" id="UP000009005"/>
    </source>
</evidence>
<evidence type="ECO:0000313" key="1">
    <source>
        <dbReference type="EMBL" id="AFN65064.1"/>
    </source>
</evidence>
<dbReference type="HOGENOM" id="CLU_064276_0_0_14"/>
<dbReference type="PATRIC" id="fig|1197325.3.peg.287"/>
<reference evidence="1 2" key="1">
    <citation type="journal article" date="2012" name="J. Bacteriol.">
        <title>Complete genome sequence of Mycoplasma wenyonii strain Massachusetts.</title>
        <authorList>
            <person name="Dos Santos A.P."/>
            <person name="Guimaraes A.M."/>
            <person name="do Nascimento N.C."/>
            <person name="Sanmiguel P.J."/>
            <person name="Messick J.B."/>
        </authorList>
    </citation>
    <scope>NUCLEOTIDE SEQUENCE [LARGE SCALE GENOMIC DNA]</scope>
    <source>
        <strain evidence="1 2">Massachusetts</strain>
    </source>
</reference>
<keyword evidence="2" id="KW-1185">Reference proteome</keyword>
<dbReference type="AlphaFoldDB" id="I6YLA4"/>
<dbReference type="EMBL" id="CP003703">
    <property type="protein sequence ID" value="AFN65064.1"/>
    <property type="molecule type" value="Genomic_DNA"/>
</dbReference>
<dbReference type="Proteomes" id="UP000009005">
    <property type="component" value="Chromosome"/>
</dbReference>
<name>I6YLA4_MYCWM</name>
<proteinExistence type="predicted"/>
<accession>I6YLA4</accession>
<sequence>MGLFFSKLLENSPQLLKKILILSSGGGGSFFYFGFPEDSISEKTRKIKWTLKINDGDEEKELSGEASSGLVVDRNKWQGLEIEEWKKVETRNRGTLYKLFFKKEFTQDAQELKRNSSVKSALGLYKVNLGLSDLKNLKMEEVREDEIKNVWLIIAKSQESVYLIPVIRSVVTHHQSKRSWQLSESCWRDVADVWKSGIKDLKEWGDGNGKGDVFDEDELRKLKEKMSSGFFIRRGGSAFGERGIRGGMNGKGSDVNSLAKNQTGQEYAGPIVYRNAGILGWELGGEVCNNSNNSEIRYFPLDIKVLGKNKLNEQKGRKGRSPGKGYNKQELKISDNISEVIGIKLNQVIISETTIGNGKGSEIDWENVSRPSWTRELLK</sequence>
<gene>
    <name evidence="1" type="ordered locus">WEN_01325</name>
</gene>